<sequence>MIIFIVSLVILVLGLIILGYTLFQKIPDLKNLNIESLAEEKQEKIRKKILEAKFLRFSSSLKTKFNRNSADKNGLLSGKIKQIKTKVLELEKKYQENKDENIKPKTIEELFIEAENFIDEDQSAEAEKSLIEIIAKDNKNIKAYEMLGDLYFYMKNYDQAEEIYKYLLKLKLVGDGNKKVIRGRKMDELEAEVLSTLDIDSKIAVYYEDLGQVYEAMKKDNKALDAYLKATSVDPNNPKYLDKLLEMSIKMKDRGLAKDSFNNLKKINPENAKLADWQEAIEKLS</sequence>
<accession>A0A2H0W584</accession>
<dbReference type="InterPro" id="IPR011990">
    <property type="entry name" value="TPR-like_helical_dom_sf"/>
</dbReference>
<reference evidence="3" key="1">
    <citation type="submission" date="2017-09" db="EMBL/GenBank/DDBJ databases">
        <title>Depth-based differentiation of microbial function through sediment-hosted aquifers and enrichment of novel symbionts in the deep terrestrial subsurface.</title>
        <authorList>
            <person name="Probst A.J."/>
            <person name="Ladd B."/>
            <person name="Jarett J.K."/>
            <person name="Geller-Mcgrath D.E."/>
            <person name="Sieber C.M.K."/>
            <person name="Emerson J.B."/>
            <person name="Anantharaman K."/>
            <person name="Thomas B.C."/>
            <person name="Malmstrom R."/>
            <person name="Stieglmeier M."/>
            <person name="Klingl A."/>
            <person name="Woyke T."/>
            <person name="Ryan C.M."/>
            <person name="Banfield J.F."/>
        </authorList>
    </citation>
    <scope>NUCLEOTIDE SEQUENCE [LARGE SCALE GENOMIC DNA]</scope>
</reference>
<organism evidence="2 3">
    <name type="scientific">Candidatus Buchananbacteria bacterium CG10_big_fil_rev_8_21_14_0_10_33_19</name>
    <dbReference type="NCBI Taxonomy" id="1974525"/>
    <lineage>
        <taxon>Bacteria</taxon>
        <taxon>Candidatus Buchananiibacteriota</taxon>
    </lineage>
</organism>
<dbReference type="EMBL" id="PEZY01000012">
    <property type="protein sequence ID" value="PIS05761.1"/>
    <property type="molecule type" value="Genomic_DNA"/>
</dbReference>
<dbReference type="PROSITE" id="PS50005">
    <property type="entry name" value="TPR"/>
    <property type="match status" value="2"/>
</dbReference>
<evidence type="ECO:0000313" key="3">
    <source>
        <dbReference type="Proteomes" id="UP000229056"/>
    </source>
</evidence>
<gene>
    <name evidence="2" type="ORF">COT80_03235</name>
</gene>
<dbReference type="SUPFAM" id="SSF48452">
    <property type="entry name" value="TPR-like"/>
    <property type="match status" value="1"/>
</dbReference>
<dbReference type="SMART" id="SM00028">
    <property type="entry name" value="TPR"/>
    <property type="match status" value="2"/>
</dbReference>
<dbReference type="AlphaFoldDB" id="A0A2H0W584"/>
<dbReference type="InterPro" id="IPR019734">
    <property type="entry name" value="TPR_rpt"/>
</dbReference>
<comment type="caution">
    <text evidence="2">The sequence shown here is derived from an EMBL/GenBank/DDBJ whole genome shotgun (WGS) entry which is preliminary data.</text>
</comment>
<evidence type="ECO:0000256" key="1">
    <source>
        <dbReference type="PROSITE-ProRule" id="PRU00339"/>
    </source>
</evidence>
<evidence type="ECO:0000313" key="2">
    <source>
        <dbReference type="EMBL" id="PIS05761.1"/>
    </source>
</evidence>
<feature type="repeat" description="TPR" evidence="1">
    <location>
        <begin position="141"/>
        <end position="174"/>
    </location>
</feature>
<dbReference type="Pfam" id="PF13181">
    <property type="entry name" value="TPR_8"/>
    <property type="match status" value="2"/>
</dbReference>
<feature type="repeat" description="TPR" evidence="1">
    <location>
        <begin position="204"/>
        <end position="237"/>
    </location>
</feature>
<protein>
    <recommendedName>
        <fullName evidence="4">Tetratricopeptide repeat-like domain-containing protein</fullName>
    </recommendedName>
</protein>
<name>A0A2H0W584_9BACT</name>
<proteinExistence type="predicted"/>
<dbReference type="Gene3D" id="1.25.40.10">
    <property type="entry name" value="Tetratricopeptide repeat domain"/>
    <property type="match status" value="2"/>
</dbReference>
<evidence type="ECO:0008006" key="4">
    <source>
        <dbReference type="Google" id="ProtNLM"/>
    </source>
</evidence>
<keyword evidence="1" id="KW-0802">TPR repeat</keyword>
<dbReference type="Proteomes" id="UP000229056">
    <property type="component" value="Unassembled WGS sequence"/>
</dbReference>